<reference evidence="1" key="1">
    <citation type="submission" date="2018-11" db="EMBL/GenBank/DDBJ databases">
        <authorList>
            <consortium name="Pathogen Informatics"/>
        </authorList>
    </citation>
    <scope>NUCLEOTIDE SEQUENCE [LARGE SCALE GENOMIC DNA]</scope>
</reference>
<gene>
    <name evidence="1" type="ORF">HPBE_LOCUS21956</name>
</gene>
<protein>
    <submittedName>
        <fullName evidence="1">Uncharacterized protein</fullName>
    </submittedName>
</protein>
<evidence type="ECO:0000313" key="1">
    <source>
        <dbReference type="EMBL" id="VDP29308.1"/>
    </source>
</evidence>
<dbReference type="EMBL" id="UZAH01033508">
    <property type="protein sequence ID" value="VDP29308.1"/>
    <property type="molecule type" value="Genomic_DNA"/>
</dbReference>
<proteinExistence type="predicted"/>
<sequence>MQETKGRTETIKRTDHNELLIIGARVDRRNIGEVGFLVNSTYKITSPRVVVRRLETKDQGTISIIDGYAPTSAVTDEEKVEFCKDCQRREELLQSCLWGL</sequence>
<accession>A0A3P8D6G5</accession>
<organism evidence="1">
    <name type="scientific">Heligmosomoides polygyrus</name>
    <name type="common">Parasitic roundworm</name>
    <dbReference type="NCBI Taxonomy" id="6339"/>
    <lineage>
        <taxon>Eukaryota</taxon>
        <taxon>Metazoa</taxon>
        <taxon>Ecdysozoa</taxon>
        <taxon>Nematoda</taxon>
        <taxon>Chromadorea</taxon>
        <taxon>Rhabditida</taxon>
        <taxon>Rhabditina</taxon>
        <taxon>Rhabditomorpha</taxon>
        <taxon>Strongyloidea</taxon>
        <taxon>Heligmosomidae</taxon>
        <taxon>Heligmosomoides</taxon>
    </lineage>
</organism>
<name>A0A3P8D6G5_HELPZ</name>
<dbReference type="AlphaFoldDB" id="A0A3P8D6G5"/>